<dbReference type="EMBL" id="UFQT01000655">
    <property type="protein sequence ID" value="SSX26192.1"/>
    <property type="molecule type" value="Genomic_DNA"/>
</dbReference>
<name>A0A336M7A2_CULSO</name>
<organism evidence="1">
    <name type="scientific">Culicoides sonorensis</name>
    <name type="common">Biting midge</name>
    <dbReference type="NCBI Taxonomy" id="179676"/>
    <lineage>
        <taxon>Eukaryota</taxon>
        <taxon>Metazoa</taxon>
        <taxon>Ecdysozoa</taxon>
        <taxon>Arthropoda</taxon>
        <taxon>Hexapoda</taxon>
        <taxon>Insecta</taxon>
        <taxon>Pterygota</taxon>
        <taxon>Neoptera</taxon>
        <taxon>Endopterygota</taxon>
        <taxon>Diptera</taxon>
        <taxon>Nematocera</taxon>
        <taxon>Chironomoidea</taxon>
        <taxon>Ceratopogonidae</taxon>
        <taxon>Ceratopogoninae</taxon>
        <taxon>Culicoides</taxon>
        <taxon>Monoculicoides</taxon>
    </lineage>
</organism>
<evidence type="ECO:0000313" key="1">
    <source>
        <dbReference type="EMBL" id="SSX26192.1"/>
    </source>
</evidence>
<gene>
    <name evidence="1" type="primary">CSON013175</name>
</gene>
<dbReference type="AlphaFoldDB" id="A0A336M7A2"/>
<protein>
    <submittedName>
        <fullName evidence="1">CSON013175 protein</fullName>
    </submittedName>
</protein>
<reference evidence="1" key="1">
    <citation type="submission" date="2018-07" db="EMBL/GenBank/DDBJ databases">
        <authorList>
            <person name="Quirk P.G."/>
            <person name="Krulwich T.A."/>
        </authorList>
    </citation>
    <scope>NUCLEOTIDE SEQUENCE</scope>
</reference>
<dbReference type="VEuPathDB" id="VectorBase:CSON013175"/>
<accession>A0A336M7A2</accession>
<sequence length="103" mass="12280">MFVVLIKSSSWRIYFFFFHVSHSKPFIIHVTVNSYKIFELLYLVPRVVKKLRSSDLKFTICIDNHRPTITSIIGYGRYKNGKFMFKNKTKLIIIIKKVYGVRD</sequence>
<proteinExistence type="predicted"/>